<accession>A0A3M7R0I5</accession>
<name>A0A3M7R0I5_BRAPC</name>
<comment type="caution">
    <text evidence="1">The sequence shown here is derived from an EMBL/GenBank/DDBJ whole genome shotgun (WGS) entry which is preliminary data.</text>
</comment>
<dbReference type="Proteomes" id="UP000276133">
    <property type="component" value="Unassembled WGS sequence"/>
</dbReference>
<proteinExistence type="predicted"/>
<protein>
    <submittedName>
        <fullName evidence="1">Uncharacterized protein</fullName>
    </submittedName>
</protein>
<evidence type="ECO:0000313" key="2">
    <source>
        <dbReference type="Proteomes" id="UP000276133"/>
    </source>
</evidence>
<keyword evidence="2" id="KW-1185">Reference proteome</keyword>
<organism evidence="1 2">
    <name type="scientific">Brachionus plicatilis</name>
    <name type="common">Marine rotifer</name>
    <name type="synonym">Brachionus muelleri</name>
    <dbReference type="NCBI Taxonomy" id="10195"/>
    <lineage>
        <taxon>Eukaryota</taxon>
        <taxon>Metazoa</taxon>
        <taxon>Spiralia</taxon>
        <taxon>Gnathifera</taxon>
        <taxon>Rotifera</taxon>
        <taxon>Eurotatoria</taxon>
        <taxon>Monogononta</taxon>
        <taxon>Pseudotrocha</taxon>
        <taxon>Ploima</taxon>
        <taxon>Brachionidae</taxon>
        <taxon>Brachionus</taxon>
    </lineage>
</organism>
<gene>
    <name evidence="1" type="ORF">BpHYR1_003049</name>
</gene>
<sequence length="106" mass="12596">MCLQNSENCEFGILKKYDSTLCGGTEDASVAKIYKTCFGRSKLKLWRLYIFYSCFIRILQNQYIGGSKDVGKIFFDFEIFFSSLKNYNKLHFARIYIFTYFNYDEN</sequence>
<dbReference type="EMBL" id="REGN01004631">
    <property type="protein sequence ID" value="RNA16778.1"/>
    <property type="molecule type" value="Genomic_DNA"/>
</dbReference>
<reference evidence="1 2" key="1">
    <citation type="journal article" date="2018" name="Sci. Rep.">
        <title>Genomic signatures of local adaptation to the degree of environmental predictability in rotifers.</title>
        <authorList>
            <person name="Franch-Gras L."/>
            <person name="Hahn C."/>
            <person name="Garcia-Roger E.M."/>
            <person name="Carmona M.J."/>
            <person name="Serra M."/>
            <person name="Gomez A."/>
        </authorList>
    </citation>
    <scope>NUCLEOTIDE SEQUENCE [LARGE SCALE GENOMIC DNA]</scope>
    <source>
        <strain evidence="1">HYR1</strain>
    </source>
</reference>
<dbReference type="AlphaFoldDB" id="A0A3M7R0I5"/>
<evidence type="ECO:0000313" key="1">
    <source>
        <dbReference type="EMBL" id="RNA16778.1"/>
    </source>
</evidence>